<organism evidence="1 2">
    <name type="scientific">Umbelopsis vinacea</name>
    <dbReference type="NCBI Taxonomy" id="44442"/>
    <lineage>
        <taxon>Eukaryota</taxon>
        <taxon>Fungi</taxon>
        <taxon>Fungi incertae sedis</taxon>
        <taxon>Mucoromycota</taxon>
        <taxon>Mucoromycotina</taxon>
        <taxon>Umbelopsidomycetes</taxon>
        <taxon>Umbelopsidales</taxon>
        <taxon>Umbelopsidaceae</taxon>
        <taxon>Umbelopsis</taxon>
    </lineage>
</organism>
<reference evidence="1" key="1">
    <citation type="submission" date="2020-12" db="EMBL/GenBank/DDBJ databases">
        <title>Metabolic potential, ecology and presence of endohyphal bacteria is reflected in genomic diversity of Mucoromycotina.</title>
        <authorList>
            <person name="Muszewska A."/>
            <person name="Okrasinska A."/>
            <person name="Steczkiewicz K."/>
            <person name="Drgas O."/>
            <person name="Orlowska M."/>
            <person name="Perlinska-Lenart U."/>
            <person name="Aleksandrzak-Piekarczyk T."/>
            <person name="Szatraj K."/>
            <person name="Zielenkiewicz U."/>
            <person name="Pilsyk S."/>
            <person name="Malc E."/>
            <person name="Mieczkowski P."/>
            <person name="Kruszewska J.S."/>
            <person name="Biernat P."/>
            <person name="Pawlowska J."/>
        </authorList>
    </citation>
    <scope>NUCLEOTIDE SEQUENCE</scope>
    <source>
        <strain evidence="1">WA0000051536</strain>
    </source>
</reference>
<accession>A0A8H7Q7P8</accession>
<gene>
    <name evidence="1" type="ORF">INT44_003066</name>
</gene>
<dbReference type="Proteomes" id="UP000612746">
    <property type="component" value="Unassembled WGS sequence"/>
</dbReference>
<dbReference type="AlphaFoldDB" id="A0A8H7Q7P8"/>
<dbReference type="SUPFAM" id="SSF52047">
    <property type="entry name" value="RNI-like"/>
    <property type="match status" value="1"/>
</dbReference>
<dbReference type="EMBL" id="JAEPRA010000004">
    <property type="protein sequence ID" value="KAG2186840.1"/>
    <property type="molecule type" value="Genomic_DNA"/>
</dbReference>
<sequence>MLSRLASKTPNIHSARINVPILFSNADSGSSFNWSTLASQWSKLTTLSLSDLPSPYINETYDISNISDVFHRLQHLDITRCDGIRTHMLPTMPYLQTLAACIDHASDYNALPKILQSCQNTLHTLFIRFECYDDRAPPNSFNLDDLNIGHKQLKTFGLYSMDGSQFNITEFGDNLEHLGWCVHNFLEMDPSLPPAMIKKDTLKSLSFAGNMDPDCAALVLEANKYSLQTLYFEDTDLIDALQESKVRLYNVTTLCCISSSLENSDVCSLAEIFPNVKYLALCRKKYPTLKGTGRPMWIAMDSLSHFQHLEALDIMTFLELVDQSLSTFQQCKILGPVWKGPYLVIPLQESRGRYLCHMFH</sequence>
<evidence type="ECO:0000313" key="1">
    <source>
        <dbReference type="EMBL" id="KAG2186840.1"/>
    </source>
</evidence>
<keyword evidence="2" id="KW-1185">Reference proteome</keyword>
<proteinExistence type="predicted"/>
<dbReference type="InterPro" id="IPR032675">
    <property type="entry name" value="LRR_dom_sf"/>
</dbReference>
<name>A0A8H7Q7P8_9FUNG</name>
<comment type="caution">
    <text evidence="1">The sequence shown here is derived from an EMBL/GenBank/DDBJ whole genome shotgun (WGS) entry which is preliminary data.</text>
</comment>
<dbReference type="Gene3D" id="3.80.10.10">
    <property type="entry name" value="Ribonuclease Inhibitor"/>
    <property type="match status" value="1"/>
</dbReference>
<protein>
    <submittedName>
        <fullName evidence="1">Uncharacterized protein</fullName>
    </submittedName>
</protein>
<evidence type="ECO:0000313" key="2">
    <source>
        <dbReference type="Proteomes" id="UP000612746"/>
    </source>
</evidence>